<proteinExistence type="predicted"/>
<name>A0A0C4ET07_PUCT1</name>
<accession>A0A0C4ET07</accession>
<dbReference type="VEuPathDB" id="FungiDB:PTTG_03936"/>
<dbReference type="OrthoDB" id="10628896at2759"/>
<feature type="region of interest" description="Disordered" evidence="1">
    <location>
        <begin position="1"/>
        <end position="38"/>
    </location>
</feature>
<feature type="region of interest" description="Disordered" evidence="1">
    <location>
        <begin position="50"/>
        <end position="142"/>
    </location>
</feature>
<evidence type="ECO:0000313" key="4">
    <source>
        <dbReference type="Proteomes" id="UP000005240"/>
    </source>
</evidence>
<evidence type="ECO:0000313" key="2">
    <source>
        <dbReference type="EMBL" id="OAV85881.1"/>
    </source>
</evidence>
<dbReference type="Proteomes" id="UP000005240">
    <property type="component" value="Unassembled WGS sequence"/>
</dbReference>
<feature type="compositionally biased region" description="Basic and acidic residues" evidence="1">
    <location>
        <begin position="7"/>
        <end position="17"/>
    </location>
</feature>
<gene>
    <name evidence="2" type="ORF">PTTG_03936</name>
</gene>
<reference evidence="3" key="4">
    <citation type="submission" date="2025-05" db="UniProtKB">
        <authorList>
            <consortium name="EnsemblFungi"/>
        </authorList>
    </citation>
    <scope>IDENTIFICATION</scope>
    <source>
        <strain evidence="3">isolate 1-1 / race 1 (BBBD)</strain>
    </source>
</reference>
<dbReference type="STRING" id="630390.A0A0C4ET07"/>
<dbReference type="AlphaFoldDB" id="A0A0C4ET07"/>
<protein>
    <submittedName>
        <fullName evidence="2 3">Uncharacterized protein</fullName>
    </submittedName>
</protein>
<evidence type="ECO:0000256" key="1">
    <source>
        <dbReference type="SAM" id="MobiDB-lite"/>
    </source>
</evidence>
<dbReference type="EnsemblFungi" id="PTTG_03936-t43_1">
    <property type="protein sequence ID" value="PTTG_03936-t43_1-p1"/>
    <property type="gene ID" value="PTTG_03936"/>
</dbReference>
<reference evidence="2" key="1">
    <citation type="submission" date="2009-11" db="EMBL/GenBank/DDBJ databases">
        <authorList>
            <consortium name="The Broad Institute Genome Sequencing Platform"/>
            <person name="Ward D."/>
            <person name="Feldgarden M."/>
            <person name="Earl A."/>
            <person name="Young S.K."/>
            <person name="Zeng Q."/>
            <person name="Koehrsen M."/>
            <person name="Alvarado L."/>
            <person name="Berlin A."/>
            <person name="Bochicchio J."/>
            <person name="Borenstein D."/>
            <person name="Chapman S.B."/>
            <person name="Chen Z."/>
            <person name="Engels R."/>
            <person name="Freedman E."/>
            <person name="Gellesch M."/>
            <person name="Goldberg J."/>
            <person name="Griggs A."/>
            <person name="Gujja S."/>
            <person name="Heilman E."/>
            <person name="Heiman D."/>
            <person name="Hepburn T."/>
            <person name="Howarth C."/>
            <person name="Jen D."/>
            <person name="Larson L."/>
            <person name="Lewis B."/>
            <person name="Mehta T."/>
            <person name="Park D."/>
            <person name="Pearson M."/>
            <person name="Roberts A."/>
            <person name="Saif S."/>
            <person name="Shea T."/>
            <person name="Shenoy N."/>
            <person name="Sisk P."/>
            <person name="Stolte C."/>
            <person name="Sykes S."/>
            <person name="Thomson T."/>
            <person name="Walk T."/>
            <person name="White J."/>
            <person name="Yandava C."/>
            <person name="Izard J."/>
            <person name="Baranova O.V."/>
            <person name="Blanton J.M."/>
            <person name="Tanner A.C."/>
            <person name="Dewhirst F.E."/>
            <person name="Haas B."/>
            <person name="Nusbaum C."/>
            <person name="Birren B."/>
        </authorList>
    </citation>
    <scope>NUCLEOTIDE SEQUENCE [LARGE SCALE GENOMIC DNA]</scope>
    <source>
        <strain evidence="2">1-1 BBBD Race 1</strain>
    </source>
</reference>
<reference evidence="2" key="2">
    <citation type="submission" date="2016-05" db="EMBL/GenBank/DDBJ databases">
        <title>Comparative analysis highlights variable genome content of wheat rusts and divergence of the mating loci.</title>
        <authorList>
            <person name="Cuomo C.A."/>
            <person name="Bakkeren G."/>
            <person name="Szabo L."/>
            <person name="Khalil H."/>
            <person name="Joly D."/>
            <person name="Goldberg J."/>
            <person name="Young S."/>
            <person name="Zeng Q."/>
            <person name="Fellers J."/>
        </authorList>
    </citation>
    <scope>NUCLEOTIDE SEQUENCE [LARGE SCALE GENOMIC DNA]</scope>
    <source>
        <strain evidence="2">1-1 BBBD Race 1</strain>
    </source>
</reference>
<feature type="compositionally biased region" description="Low complexity" evidence="1">
    <location>
        <begin position="55"/>
        <end position="67"/>
    </location>
</feature>
<sequence length="142" mass="16160">MAQEAYTDARRFDELGFKDNPYAPGGPRDGIDPITGMPKTRHREHVISNPVFNSGYQPQGMPYQGPPAMVHQFNFPGQSHLGPPQFAPANQWTQPRPPRQRGQGRNGYRGKRFNPQYHEQRMANQQSYPGNGQMVIRDQATR</sequence>
<evidence type="ECO:0000313" key="3">
    <source>
        <dbReference type="EnsemblFungi" id="PTTG_03936-t43_1-p1"/>
    </source>
</evidence>
<keyword evidence="4" id="KW-1185">Reference proteome</keyword>
<dbReference type="EMBL" id="ADAS02002329">
    <property type="protein sequence ID" value="OAV85881.1"/>
    <property type="molecule type" value="Genomic_DNA"/>
</dbReference>
<reference evidence="3 4" key="3">
    <citation type="journal article" date="2017" name="G3 (Bethesda)">
        <title>Comparative analysis highlights variable genome content of wheat rusts and divergence of the mating loci.</title>
        <authorList>
            <person name="Cuomo C.A."/>
            <person name="Bakkeren G."/>
            <person name="Khalil H.B."/>
            <person name="Panwar V."/>
            <person name="Joly D."/>
            <person name="Linning R."/>
            <person name="Sakthikumar S."/>
            <person name="Song X."/>
            <person name="Adiconis X."/>
            <person name="Fan L."/>
            <person name="Goldberg J.M."/>
            <person name="Levin J.Z."/>
            <person name="Young S."/>
            <person name="Zeng Q."/>
            <person name="Anikster Y."/>
            <person name="Bruce M."/>
            <person name="Wang M."/>
            <person name="Yin C."/>
            <person name="McCallum B."/>
            <person name="Szabo L.J."/>
            <person name="Hulbert S."/>
            <person name="Chen X."/>
            <person name="Fellers J.P."/>
        </authorList>
    </citation>
    <scope>NUCLEOTIDE SEQUENCE</scope>
    <source>
        <strain evidence="3">isolate 1-1 / race 1 (BBBD)</strain>
        <strain evidence="4">Isolate 1-1 / race 1 (BBBD)</strain>
    </source>
</reference>
<organism evidence="2">
    <name type="scientific">Puccinia triticina (isolate 1-1 / race 1 (BBBD))</name>
    <name type="common">Brown leaf rust fungus</name>
    <dbReference type="NCBI Taxonomy" id="630390"/>
    <lineage>
        <taxon>Eukaryota</taxon>
        <taxon>Fungi</taxon>
        <taxon>Dikarya</taxon>
        <taxon>Basidiomycota</taxon>
        <taxon>Pucciniomycotina</taxon>
        <taxon>Pucciniomycetes</taxon>
        <taxon>Pucciniales</taxon>
        <taxon>Pucciniaceae</taxon>
        <taxon>Puccinia</taxon>
    </lineage>
</organism>